<keyword evidence="2" id="KW-0732">Signal</keyword>
<dbReference type="GO" id="GO:0005829">
    <property type="term" value="C:cytosol"/>
    <property type="evidence" value="ECO:0007669"/>
    <property type="project" value="TreeGrafter"/>
</dbReference>
<dbReference type="SUPFAM" id="SSF144000">
    <property type="entry name" value="Oxysterol-binding protein-like"/>
    <property type="match status" value="1"/>
</dbReference>
<evidence type="ECO:0000256" key="1">
    <source>
        <dbReference type="SAM" id="MobiDB-lite"/>
    </source>
</evidence>
<feature type="region of interest" description="Disordered" evidence="1">
    <location>
        <begin position="158"/>
        <end position="197"/>
    </location>
</feature>
<accession>A0A1R2AST0</accession>
<dbReference type="GO" id="GO:0016020">
    <property type="term" value="C:membrane"/>
    <property type="evidence" value="ECO:0007669"/>
    <property type="project" value="TreeGrafter"/>
</dbReference>
<feature type="compositionally biased region" description="Polar residues" evidence="1">
    <location>
        <begin position="159"/>
        <end position="179"/>
    </location>
</feature>
<dbReference type="Proteomes" id="UP000187209">
    <property type="component" value="Unassembled WGS sequence"/>
</dbReference>
<evidence type="ECO:0000256" key="2">
    <source>
        <dbReference type="SAM" id="SignalP"/>
    </source>
</evidence>
<reference evidence="3 4" key="1">
    <citation type="submission" date="2016-11" db="EMBL/GenBank/DDBJ databases">
        <title>The macronuclear genome of Stentor coeruleus: a giant cell with tiny introns.</title>
        <authorList>
            <person name="Slabodnick M."/>
            <person name="Ruby J.G."/>
            <person name="Reiff S.B."/>
            <person name="Swart E.C."/>
            <person name="Gosai S."/>
            <person name="Prabakaran S."/>
            <person name="Witkowska E."/>
            <person name="Larue G.E."/>
            <person name="Fisher S."/>
            <person name="Freeman R.M."/>
            <person name="Gunawardena J."/>
            <person name="Chu W."/>
            <person name="Stover N.A."/>
            <person name="Gregory B.D."/>
            <person name="Nowacki M."/>
            <person name="Derisi J."/>
            <person name="Roy S.W."/>
            <person name="Marshall W.F."/>
            <person name="Sood P."/>
        </authorList>
    </citation>
    <scope>NUCLEOTIDE SEQUENCE [LARGE SCALE GENOMIC DNA]</scope>
    <source>
        <strain evidence="3">WM001</strain>
    </source>
</reference>
<keyword evidence="4" id="KW-1185">Reference proteome</keyword>
<dbReference type="OrthoDB" id="14833at2759"/>
<dbReference type="AlphaFoldDB" id="A0A1R2AST0"/>
<feature type="chain" id="PRO_5012028716" evidence="2">
    <location>
        <begin position="35"/>
        <end position="606"/>
    </location>
</feature>
<evidence type="ECO:0000313" key="4">
    <source>
        <dbReference type="Proteomes" id="UP000187209"/>
    </source>
</evidence>
<dbReference type="Pfam" id="PF01237">
    <property type="entry name" value="Oxysterol_BP"/>
    <property type="match status" value="1"/>
</dbReference>
<dbReference type="PANTHER" id="PTHR10972">
    <property type="entry name" value="OXYSTEROL-BINDING PROTEIN-RELATED"/>
    <property type="match status" value="1"/>
</dbReference>
<dbReference type="InterPro" id="IPR037239">
    <property type="entry name" value="OSBP_sf"/>
</dbReference>
<dbReference type="EMBL" id="MPUH01001472">
    <property type="protein sequence ID" value="OMJ67579.1"/>
    <property type="molecule type" value="Genomic_DNA"/>
</dbReference>
<feature type="signal peptide" evidence="2">
    <location>
        <begin position="1"/>
        <end position="34"/>
    </location>
</feature>
<organism evidence="3 4">
    <name type="scientific">Stentor coeruleus</name>
    <dbReference type="NCBI Taxonomy" id="5963"/>
    <lineage>
        <taxon>Eukaryota</taxon>
        <taxon>Sar</taxon>
        <taxon>Alveolata</taxon>
        <taxon>Ciliophora</taxon>
        <taxon>Postciliodesmatophora</taxon>
        <taxon>Heterotrichea</taxon>
        <taxon>Heterotrichida</taxon>
        <taxon>Stentoridae</taxon>
        <taxon>Stentor</taxon>
    </lineage>
</organism>
<protein>
    <submittedName>
        <fullName evidence="3">Uncharacterized protein</fullName>
    </submittedName>
</protein>
<dbReference type="Gene3D" id="2.40.160.120">
    <property type="match status" value="1"/>
</dbReference>
<dbReference type="PANTHER" id="PTHR10972:SF148">
    <property type="entry name" value="OXYSTEROL-BINDING PROTEIN 9"/>
    <property type="match status" value="1"/>
</dbReference>
<name>A0A1R2AST0_9CILI</name>
<gene>
    <name evidence="3" type="ORF">SteCoe_35213</name>
</gene>
<dbReference type="InterPro" id="IPR000648">
    <property type="entry name" value="Oxysterol-bd"/>
</dbReference>
<proteinExistence type="predicted"/>
<evidence type="ECO:0000313" key="3">
    <source>
        <dbReference type="EMBL" id="OMJ67579.1"/>
    </source>
</evidence>
<dbReference type="GO" id="GO:0032934">
    <property type="term" value="F:sterol binding"/>
    <property type="evidence" value="ECO:0007669"/>
    <property type="project" value="TreeGrafter"/>
</dbReference>
<sequence>MTDSWQISLCSMKPMPKCLLSTFCWFVGVGIVQSQTFEINDKGKIMPIICSSLLCCIGAGRNRSKTRKLHKIKGSFLVDCLIYSTPLCCCASVQEFNESTKRKEDRANVKHAPAPPMISNIIIDPEMSIINTFRSMEIDESARIEALPEMPKIVYLDDNNGNPLSKDTSADQPIDTLSNSDEENKEPESEKGGSHDILIPQRLTVVLKEIAIEPLDGDDPQIYSKNVGTGPFSFLKGDPYMPNSPPPTYLSHEDLKKPKSTDSKDIMYGLEVHKKGGLYCTDQEALNKQKGIVGDVIKQLVKVLAKGLGAVSISLPIRIFEPRSTCERLIDRFSFASHYLGAAAKETDPVSRFKKVMAFAISGLYLGTRQEKPFNPLLGETFQGTFDDGTLVYVEHTAHNPPTDHFDVIGRGYRLYGYYELDGSLSWNELTGEFRGFTYVQFPGQLIKFTQPKFMIGGFTFGDRTLNWQGEIEFWDHQNGLSGAIRIGDDKNKWSIKKKDIKRDSFFGKIWRVDPGTNKKGEALASVYGSWLKKFVAVDNKGKEKIWLINREVPKRHIPVDYPIPSDWRYREDLIWLFRKNQEFASSWKLRVENRQRLDRGLRGKH</sequence>
<comment type="caution">
    <text evidence="3">The sequence shown here is derived from an EMBL/GenBank/DDBJ whole genome shotgun (WGS) entry which is preliminary data.</text>
</comment>